<comment type="caution">
    <text evidence="8">The sequence shown here is derived from an EMBL/GenBank/DDBJ whole genome shotgun (WGS) entry which is preliminary data.</text>
</comment>
<dbReference type="Pfam" id="PF09243">
    <property type="entry name" value="Rsm22"/>
    <property type="match status" value="1"/>
</dbReference>
<keyword evidence="3" id="KW-0809">Transit peptide</keyword>
<dbReference type="EMBL" id="QDEB01116804">
    <property type="protein sequence ID" value="RZB40690.1"/>
    <property type="molecule type" value="Genomic_DNA"/>
</dbReference>
<feature type="non-terminal residue" evidence="8">
    <location>
        <position position="1"/>
    </location>
</feature>
<keyword evidence="5" id="KW-0411">Iron-sulfur</keyword>
<keyword evidence="6" id="KW-0496">Mitochondrion</keyword>
<evidence type="ECO:0000313" key="8">
    <source>
        <dbReference type="EMBL" id="RZB40690.1"/>
    </source>
</evidence>
<sequence length="294" mass="33748">YTTKTKPKIIPDEGVLNDIDNKIYKPRKHPGIFNPKVVTIPDSFVTAVKNVLEEYPIKSLIEDGKILARHLKGKMPPLEKKEMRKATQAVKERVLSRLKNVEIQTEENLLKLEQTVNDRVNNILKKEFYNWKPVNYDTYNALVYLMGRAAAEYSKEIQNLSPGVYLILVLELVLLHDASVEMNDLAQILLQNGRGTNQMELKGVFYRQFLPASNTAYDLVVSAYTLLELPSRQSRLETVLNLWNKTQKYLVIVEQGSNAGFQVVNEIRDFILQTKNEETAGHIFSPKFILLRES</sequence>
<evidence type="ECO:0000256" key="7">
    <source>
        <dbReference type="ARBA" id="ARBA00045681"/>
    </source>
</evidence>
<keyword evidence="8" id="KW-0489">Methyltransferase</keyword>
<dbReference type="GO" id="GO:0003735">
    <property type="term" value="F:structural constituent of ribosome"/>
    <property type="evidence" value="ECO:0007669"/>
    <property type="project" value="TreeGrafter"/>
</dbReference>
<dbReference type="InterPro" id="IPR052571">
    <property type="entry name" value="Mt_RNA_Methyltransferase"/>
</dbReference>
<dbReference type="GO" id="GO:0006412">
    <property type="term" value="P:translation"/>
    <property type="evidence" value="ECO:0007669"/>
    <property type="project" value="InterPro"/>
</dbReference>
<evidence type="ECO:0000256" key="1">
    <source>
        <dbReference type="ARBA" id="ARBA00004173"/>
    </source>
</evidence>
<proteinExistence type="predicted"/>
<dbReference type="AlphaFoldDB" id="A0A482VC53"/>
<dbReference type="PANTHER" id="PTHR13184">
    <property type="entry name" value="37S RIBOSOMAL PROTEIN S22"/>
    <property type="match status" value="1"/>
</dbReference>
<keyword evidence="8" id="KW-0808">Transferase</keyword>
<accession>A0A482VC53</accession>
<dbReference type="GO" id="GO:0046872">
    <property type="term" value="F:metal ion binding"/>
    <property type="evidence" value="ECO:0007669"/>
    <property type="project" value="UniProtKB-KW"/>
</dbReference>
<gene>
    <name evidence="8" type="ORF">BDFB_004252</name>
</gene>
<dbReference type="STRING" id="1661398.A0A482VC53"/>
<keyword evidence="9" id="KW-1185">Reference proteome</keyword>
<evidence type="ECO:0000256" key="4">
    <source>
        <dbReference type="ARBA" id="ARBA00023004"/>
    </source>
</evidence>
<dbReference type="Proteomes" id="UP000292052">
    <property type="component" value="Unassembled WGS sequence"/>
</dbReference>
<dbReference type="OrthoDB" id="421327at2759"/>
<evidence type="ECO:0000256" key="5">
    <source>
        <dbReference type="ARBA" id="ARBA00023014"/>
    </source>
</evidence>
<dbReference type="GO" id="GO:0051536">
    <property type="term" value="F:iron-sulfur cluster binding"/>
    <property type="evidence" value="ECO:0007669"/>
    <property type="project" value="UniProtKB-KW"/>
</dbReference>
<dbReference type="PANTHER" id="PTHR13184:SF5">
    <property type="entry name" value="METHYLTRANSFERASE-LIKE PROTEIN 17, MITOCHONDRIAL"/>
    <property type="match status" value="1"/>
</dbReference>
<dbReference type="GO" id="GO:0008168">
    <property type="term" value="F:methyltransferase activity"/>
    <property type="evidence" value="ECO:0007669"/>
    <property type="project" value="UniProtKB-KW"/>
</dbReference>
<keyword evidence="4" id="KW-0408">Iron</keyword>
<dbReference type="GO" id="GO:0032259">
    <property type="term" value="P:methylation"/>
    <property type="evidence" value="ECO:0007669"/>
    <property type="project" value="UniProtKB-KW"/>
</dbReference>
<organism evidence="8 9">
    <name type="scientific">Asbolus verrucosus</name>
    <name type="common">Desert ironclad beetle</name>
    <dbReference type="NCBI Taxonomy" id="1661398"/>
    <lineage>
        <taxon>Eukaryota</taxon>
        <taxon>Metazoa</taxon>
        <taxon>Ecdysozoa</taxon>
        <taxon>Arthropoda</taxon>
        <taxon>Hexapoda</taxon>
        <taxon>Insecta</taxon>
        <taxon>Pterygota</taxon>
        <taxon>Neoptera</taxon>
        <taxon>Endopterygota</taxon>
        <taxon>Coleoptera</taxon>
        <taxon>Polyphaga</taxon>
        <taxon>Cucujiformia</taxon>
        <taxon>Tenebrionidae</taxon>
        <taxon>Pimeliinae</taxon>
        <taxon>Asbolus</taxon>
    </lineage>
</organism>
<evidence type="ECO:0000256" key="2">
    <source>
        <dbReference type="ARBA" id="ARBA00022723"/>
    </source>
</evidence>
<dbReference type="InterPro" id="IPR015324">
    <property type="entry name" value="Ribosomal_Rsm22-like"/>
</dbReference>
<comment type="function">
    <text evidence="7">Mitochondrial ribosome (mitoribosome) assembly factor. Binds at the interface of the head and body domains of the mitochondrial small ribosomal subunit (mt-SSU), occluding the mRNA channel and preventing compaction of the head domain towards the body. Probable inactive methyltransferase: retains the characteristic folding and ability to bind S-adenosyl-L-methionine, but it probably lost its methyltransferase activity.</text>
</comment>
<keyword evidence="2" id="KW-0479">Metal-binding</keyword>
<protein>
    <submittedName>
        <fullName evidence="8">Methyltransferase-like protein 17, mitochondrial</fullName>
    </submittedName>
</protein>
<dbReference type="GO" id="GO:0005763">
    <property type="term" value="C:mitochondrial small ribosomal subunit"/>
    <property type="evidence" value="ECO:0007669"/>
    <property type="project" value="TreeGrafter"/>
</dbReference>
<evidence type="ECO:0000256" key="3">
    <source>
        <dbReference type="ARBA" id="ARBA00022946"/>
    </source>
</evidence>
<reference evidence="8 9" key="1">
    <citation type="submission" date="2017-03" db="EMBL/GenBank/DDBJ databases">
        <title>Genome of the blue death feigning beetle - Asbolus verrucosus.</title>
        <authorList>
            <person name="Rider S.D."/>
        </authorList>
    </citation>
    <scope>NUCLEOTIDE SEQUENCE [LARGE SCALE GENOMIC DNA]</scope>
    <source>
        <strain evidence="8">Butters</strain>
        <tissue evidence="8">Head and leg muscle</tissue>
    </source>
</reference>
<evidence type="ECO:0000256" key="6">
    <source>
        <dbReference type="ARBA" id="ARBA00023128"/>
    </source>
</evidence>
<evidence type="ECO:0000313" key="9">
    <source>
        <dbReference type="Proteomes" id="UP000292052"/>
    </source>
</evidence>
<name>A0A482VC53_ASBVE</name>
<comment type="subcellular location">
    <subcellularLocation>
        <location evidence="1">Mitochondrion</location>
    </subcellularLocation>
</comment>